<keyword evidence="5" id="KW-0539">Nucleus</keyword>
<evidence type="ECO:0000256" key="3">
    <source>
        <dbReference type="ARBA" id="ARBA00020737"/>
    </source>
</evidence>
<sequence>MAIGSTSEHSTPNTDTRYPSTRLTWSTLRWRIRQRPGYRWHAIAITINTAGASLAVIGCSRWTAQCFSVPSSGARHGEADGHRQQPGAFHGQTQTPGARPQGSPGRHTAGRPVQALPMAVHELHPGRQCRSVSFDDGKRLVIATDMDPEVDPLKLKPIVGRPPTPRPSRTDCTTSPSPVGEYDELGDPDSANGTNGAEKQRKTGKAKKQKAPGVVYLSYIPPKMNVKTVRSMLTKFGEVGRIFLQPEKEHGRPRNFVEGWVEFMDKKVAKRVAATLNGVQVGGKRRAEYYHSLWSIKYLHRFRWTHLNERLAYEKAVRDQRLRTEIAQAKRESNFYISAVQKSKRMRREAKEGADSAGSGPSIDVRQRPTDDEVIAKRLKKNAEEGAKSGADLNLLRNIFCYNATAVSNLSLSSVLATFLAVTGIGWLLTGLSSCAARFRCPCLVRFRAYFSGQSRSF</sequence>
<dbReference type="InterPro" id="IPR039119">
    <property type="entry name" value="ABT1/Esf2"/>
</dbReference>
<evidence type="ECO:0000313" key="10">
    <source>
        <dbReference type="EMBL" id="KAK8768254.1"/>
    </source>
</evidence>
<evidence type="ECO:0000256" key="2">
    <source>
        <dbReference type="ARBA" id="ARBA00005819"/>
    </source>
</evidence>
<dbReference type="InterPro" id="IPR000504">
    <property type="entry name" value="RRM_dom"/>
</dbReference>
<dbReference type="GO" id="GO:0000447">
    <property type="term" value="P:endonucleolytic cleavage in ITS1 to separate SSU-rRNA from 5.8S rRNA and LSU-rRNA from tricistronic rRNA transcript (SSU-rRNA, 5.8S rRNA, LSU-rRNA)"/>
    <property type="evidence" value="ECO:0007669"/>
    <property type="project" value="TreeGrafter"/>
</dbReference>
<gene>
    <name evidence="10" type="ORF">V5799_015280</name>
</gene>
<dbReference type="Proteomes" id="UP001321473">
    <property type="component" value="Unassembled WGS sequence"/>
</dbReference>
<evidence type="ECO:0000256" key="6">
    <source>
        <dbReference type="PROSITE-ProRule" id="PRU00176"/>
    </source>
</evidence>
<dbReference type="CDD" id="cd12263">
    <property type="entry name" value="RRM_ABT1_like"/>
    <property type="match status" value="1"/>
</dbReference>
<evidence type="ECO:0000256" key="7">
    <source>
        <dbReference type="SAM" id="MobiDB-lite"/>
    </source>
</evidence>
<reference evidence="10 11" key="1">
    <citation type="journal article" date="2023" name="Arcadia Sci">
        <title>De novo assembly of a long-read Amblyomma americanum tick genome.</title>
        <authorList>
            <person name="Chou S."/>
            <person name="Poskanzer K.E."/>
            <person name="Rollins M."/>
            <person name="Thuy-Boun P.S."/>
        </authorList>
    </citation>
    <scope>NUCLEOTIDE SEQUENCE [LARGE SCALE GENOMIC DNA]</scope>
    <source>
        <strain evidence="10">F_SG_1</strain>
        <tissue evidence="10">Salivary glands</tissue>
    </source>
</reference>
<dbReference type="AlphaFoldDB" id="A0AAQ4E0L4"/>
<dbReference type="InterPro" id="IPR012677">
    <property type="entry name" value="Nucleotide-bd_a/b_plait_sf"/>
</dbReference>
<comment type="similarity">
    <text evidence="2">Belongs to the ESF2/ABP1 family.</text>
</comment>
<accession>A0AAQ4E0L4</accession>
<comment type="subcellular location">
    <subcellularLocation>
        <location evidence="1">Nucleus</location>
        <location evidence="1">Nucleolus</location>
    </subcellularLocation>
</comment>
<dbReference type="Pfam" id="PF00076">
    <property type="entry name" value="RRM_1"/>
    <property type="match status" value="1"/>
</dbReference>
<feature type="region of interest" description="Disordered" evidence="7">
    <location>
        <begin position="153"/>
        <end position="209"/>
    </location>
</feature>
<dbReference type="Gene3D" id="3.30.70.330">
    <property type="match status" value="1"/>
</dbReference>
<dbReference type="GO" id="GO:0000472">
    <property type="term" value="P:endonucleolytic cleavage to generate mature 5'-end of SSU-rRNA from (SSU-rRNA, 5.8S rRNA, LSU-rRNA)"/>
    <property type="evidence" value="ECO:0007669"/>
    <property type="project" value="TreeGrafter"/>
</dbReference>
<name>A0AAQ4E0L4_AMBAM</name>
<keyword evidence="8" id="KW-0812">Transmembrane</keyword>
<keyword evidence="8" id="KW-0472">Membrane</keyword>
<keyword evidence="4 6" id="KW-0694">RNA-binding</keyword>
<feature type="domain" description="RRM" evidence="9">
    <location>
        <begin position="213"/>
        <end position="285"/>
    </location>
</feature>
<proteinExistence type="inferred from homology"/>
<protein>
    <recommendedName>
        <fullName evidence="3">Activator of basal transcription 1</fullName>
    </recommendedName>
</protein>
<evidence type="ECO:0000259" key="9">
    <source>
        <dbReference type="PROSITE" id="PS50102"/>
    </source>
</evidence>
<dbReference type="GO" id="GO:0034462">
    <property type="term" value="P:small-subunit processome assembly"/>
    <property type="evidence" value="ECO:0007669"/>
    <property type="project" value="TreeGrafter"/>
</dbReference>
<dbReference type="PANTHER" id="PTHR12311:SF7">
    <property type="entry name" value="ACTIVATOR OF BASAL TRANSCRIPTION 1"/>
    <property type="match status" value="1"/>
</dbReference>
<keyword evidence="8" id="KW-1133">Transmembrane helix</keyword>
<dbReference type="GO" id="GO:0003723">
    <property type="term" value="F:RNA binding"/>
    <property type="evidence" value="ECO:0007669"/>
    <property type="project" value="UniProtKB-UniRule"/>
</dbReference>
<evidence type="ECO:0000313" key="11">
    <source>
        <dbReference type="Proteomes" id="UP001321473"/>
    </source>
</evidence>
<dbReference type="SUPFAM" id="SSF54928">
    <property type="entry name" value="RNA-binding domain, RBD"/>
    <property type="match status" value="1"/>
</dbReference>
<evidence type="ECO:0000256" key="1">
    <source>
        <dbReference type="ARBA" id="ARBA00004604"/>
    </source>
</evidence>
<dbReference type="SMART" id="SM00360">
    <property type="entry name" value="RRM"/>
    <property type="match status" value="1"/>
</dbReference>
<evidence type="ECO:0000256" key="5">
    <source>
        <dbReference type="ARBA" id="ARBA00023242"/>
    </source>
</evidence>
<dbReference type="GO" id="GO:0005730">
    <property type="term" value="C:nucleolus"/>
    <property type="evidence" value="ECO:0007669"/>
    <property type="project" value="UniProtKB-SubCell"/>
</dbReference>
<keyword evidence="11" id="KW-1185">Reference proteome</keyword>
<feature type="transmembrane region" description="Helical" evidence="8">
    <location>
        <begin position="410"/>
        <end position="430"/>
    </location>
</feature>
<feature type="region of interest" description="Disordered" evidence="7">
    <location>
        <begin position="71"/>
        <end position="111"/>
    </location>
</feature>
<comment type="caution">
    <text evidence="10">The sequence shown here is derived from an EMBL/GenBank/DDBJ whole genome shotgun (WGS) entry which is preliminary data.</text>
</comment>
<organism evidence="10 11">
    <name type="scientific">Amblyomma americanum</name>
    <name type="common">Lone star tick</name>
    <dbReference type="NCBI Taxonomy" id="6943"/>
    <lineage>
        <taxon>Eukaryota</taxon>
        <taxon>Metazoa</taxon>
        <taxon>Ecdysozoa</taxon>
        <taxon>Arthropoda</taxon>
        <taxon>Chelicerata</taxon>
        <taxon>Arachnida</taxon>
        <taxon>Acari</taxon>
        <taxon>Parasitiformes</taxon>
        <taxon>Ixodida</taxon>
        <taxon>Ixodoidea</taxon>
        <taxon>Ixodidae</taxon>
        <taxon>Amblyomminae</taxon>
        <taxon>Amblyomma</taxon>
    </lineage>
</organism>
<dbReference type="GO" id="GO:0000480">
    <property type="term" value="P:endonucleolytic cleavage in 5'-ETS of tricistronic rRNA transcript (SSU-rRNA, 5.8S rRNA, LSU-rRNA)"/>
    <property type="evidence" value="ECO:0007669"/>
    <property type="project" value="TreeGrafter"/>
</dbReference>
<dbReference type="InterPro" id="IPR034353">
    <property type="entry name" value="ABT1/ESF2_RRM"/>
</dbReference>
<evidence type="ECO:0000256" key="8">
    <source>
        <dbReference type="SAM" id="Phobius"/>
    </source>
</evidence>
<dbReference type="PROSITE" id="PS50102">
    <property type="entry name" value="RRM"/>
    <property type="match status" value="1"/>
</dbReference>
<dbReference type="PANTHER" id="PTHR12311">
    <property type="entry name" value="ACTIVATOR OF BASAL TRANSCRIPTION 1"/>
    <property type="match status" value="1"/>
</dbReference>
<dbReference type="InterPro" id="IPR035979">
    <property type="entry name" value="RBD_domain_sf"/>
</dbReference>
<evidence type="ECO:0000256" key="4">
    <source>
        <dbReference type="ARBA" id="ARBA00022884"/>
    </source>
</evidence>
<dbReference type="EMBL" id="JARKHS020024286">
    <property type="protein sequence ID" value="KAK8768254.1"/>
    <property type="molecule type" value="Genomic_DNA"/>
</dbReference>